<evidence type="ECO:0000313" key="1">
    <source>
        <dbReference type="EMBL" id="TWJ15553.1"/>
    </source>
</evidence>
<dbReference type="Proteomes" id="UP000321617">
    <property type="component" value="Unassembled WGS sequence"/>
</dbReference>
<evidence type="ECO:0000313" key="2">
    <source>
        <dbReference type="Proteomes" id="UP000321617"/>
    </source>
</evidence>
<name>A0A562VCD5_9ACTN</name>
<dbReference type="OrthoDB" id="3397450at2"/>
<reference evidence="1 2" key="1">
    <citation type="journal article" date="2013" name="Stand. Genomic Sci.">
        <title>Genomic Encyclopedia of Type Strains, Phase I: The one thousand microbial genomes (KMG-I) project.</title>
        <authorList>
            <person name="Kyrpides N.C."/>
            <person name="Woyke T."/>
            <person name="Eisen J.A."/>
            <person name="Garrity G."/>
            <person name="Lilburn T.G."/>
            <person name="Beck B.J."/>
            <person name="Whitman W.B."/>
            <person name="Hugenholtz P."/>
            <person name="Klenk H.P."/>
        </authorList>
    </citation>
    <scope>NUCLEOTIDE SEQUENCE [LARGE SCALE GENOMIC DNA]</scope>
    <source>
        <strain evidence="1 2">DSM 45044</strain>
    </source>
</reference>
<protein>
    <submittedName>
        <fullName evidence="1">Uncharacterized protein</fullName>
    </submittedName>
</protein>
<keyword evidence="2" id="KW-1185">Reference proteome</keyword>
<sequence>MTETFSTRLGRLLDREGLEAAAAACRAEVTTRELDGVLAGAIPAPALLRGLAPTLGWHAADMFAVAGDALPEDLAPGEDAVSWDVHYILGQAAVLPERHRDTLRESVRTAPGRRPPPRVPYRHEHYEDGPGAILMRLLRNRGQSWSVIPKTIGAVTGRIWSPSTYGLIARGLKEVTPDVLGDFSAVLDVPPTGLSAVIGMEVPRTPHTGR</sequence>
<comment type="caution">
    <text evidence="1">The sequence shown here is derived from an EMBL/GenBank/DDBJ whole genome shotgun (WGS) entry which is preliminary data.</text>
</comment>
<organism evidence="1 2">
    <name type="scientific">Stackebrandtia albiflava</name>
    <dbReference type="NCBI Taxonomy" id="406432"/>
    <lineage>
        <taxon>Bacteria</taxon>
        <taxon>Bacillati</taxon>
        <taxon>Actinomycetota</taxon>
        <taxon>Actinomycetes</taxon>
        <taxon>Glycomycetales</taxon>
        <taxon>Glycomycetaceae</taxon>
        <taxon>Stackebrandtia</taxon>
    </lineage>
</organism>
<dbReference type="RefSeq" id="WP_147134421.1">
    <property type="nucleotide sequence ID" value="NZ_BAABIJ010000001.1"/>
</dbReference>
<accession>A0A562VCD5</accession>
<gene>
    <name evidence="1" type="ORF">LX16_1264</name>
</gene>
<dbReference type="EMBL" id="VLLL01000005">
    <property type="protein sequence ID" value="TWJ15553.1"/>
    <property type="molecule type" value="Genomic_DNA"/>
</dbReference>
<proteinExistence type="predicted"/>
<dbReference type="AlphaFoldDB" id="A0A562VCD5"/>